<dbReference type="PANTHER" id="PTHR30006:SF2">
    <property type="entry name" value="ABC TRANSPORTER SUBSTRATE-BINDING PROTEIN"/>
    <property type="match status" value="1"/>
</dbReference>
<evidence type="ECO:0000313" key="3">
    <source>
        <dbReference type="EMBL" id="TYR31155.1"/>
    </source>
</evidence>
<dbReference type="RefSeq" id="WP_148915955.1">
    <property type="nucleotide sequence ID" value="NZ_VSZS01000065.1"/>
</dbReference>
<evidence type="ECO:0000256" key="2">
    <source>
        <dbReference type="ARBA" id="ARBA00022764"/>
    </source>
</evidence>
<dbReference type="Gene3D" id="3.40.190.10">
    <property type="entry name" value="Periplasmic binding protein-like II"/>
    <property type="match status" value="2"/>
</dbReference>
<reference evidence="3 4" key="2">
    <citation type="submission" date="2019-09" db="EMBL/GenBank/DDBJ databases">
        <title>Mesorhizobium sp. MaA-C15 isolated from Microcystis aeruginosa.</title>
        <authorList>
            <person name="Jeong S.E."/>
            <person name="Jin H.M."/>
            <person name="Jeon C.O."/>
        </authorList>
    </citation>
    <scope>NUCLEOTIDE SEQUENCE [LARGE SCALE GENOMIC DNA]</scope>
    <source>
        <strain evidence="3 4">MaA-C15</strain>
    </source>
</reference>
<dbReference type="InterPro" id="IPR006059">
    <property type="entry name" value="SBP"/>
</dbReference>
<dbReference type="EMBL" id="VSZS01000065">
    <property type="protein sequence ID" value="TYR31155.1"/>
    <property type="molecule type" value="Genomic_DNA"/>
</dbReference>
<dbReference type="Pfam" id="PF13416">
    <property type="entry name" value="SBP_bac_8"/>
    <property type="match status" value="1"/>
</dbReference>
<dbReference type="GO" id="GO:0015888">
    <property type="term" value="P:thiamine transport"/>
    <property type="evidence" value="ECO:0007669"/>
    <property type="project" value="TreeGrafter"/>
</dbReference>
<evidence type="ECO:0000256" key="1">
    <source>
        <dbReference type="ARBA" id="ARBA00022729"/>
    </source>
</evidence>
<dbReference type="PANTHER" id="PTHR30006">
    <property type="entry name" value="THIAMINE-BINDING PERIPLASMIC PROTEIN-RELATED"/>
    <property type="match status" value="1"/>
</dbReference>
<dbReference type="GO" id="GO:0030976">
    <property type="term" value="F:thiamine pyrophosphate binding"/>
    <property type="evidence" value="ECO:0007669"/>
    <property type="project" value="TreeGrafter"/>
</dbReference>
<dbReference type="Proteomes" id="UP000323258">
    <property type="component" value="Unassembled WGS sequence"/>
</dbReference>
<protein>
    <submittedName>
        <fullName evidence="3">Extracellular solute-binding protein</fullName>
    </submittedName>
</protein>
<dbReference type="AlphaFoldDB" id="A0A5D4GV48"/>
<dbReference type="SUPFAM" id="SSF53850">
    <property type="entry name" value="Periplasmic binding protein-like II"/>
    <property type="match status" value="1"/>
</dbReference>
<name>A0A5D4GV48_9HYPH</name>
<sequence>MTRFLNGSVSRRSVLKAGGALAGAAALGTFGYTPAQAAGDLRIIMPGGSWKEWVEQTFTAPFGSANEVEILWKLGLGQEPLVMAQQARPQWDLIHTGQMRAGQLGAMGLYQPLSEEKMPNLAKIHPSFRYQYLAGKCHTPYGLCVNTSKITREITSWEDLWDPEFKGRVAFPAWGWIGDEVFHAINIAFGGTSEDIEPGIAKFKELFAENGAVVANNVEHTRQLIDAEEVWLVPFFGARIEQAAAAGTPVEFVIPEEGGLSWIWNMSIIANRPEQNVANAEALLDTTFEAERQIEFAKLTGYPPTNIDAMANLPAELKRLELSDSDVELLGKLQSQLDPMTLFAYRDQYAERWNKEVLGA</sequence>
<reference evidence="3 4" key="1">
    <citation type="submission" date="2019-08" db="EMBL/GenBank/DDBJ databases">
        <authorList>
            <person name="Seo Y.L."/>
        </authorList>
    </citation>
    <scope>NUCLEOTIDE SEQUENCE [LARGE SCALE GENOMIC DNA]</scope>
    <source>
        <strain evidence="3 4">MaA-C15</strain>
    </source>
</reference>
<dbReference type="PROSITE" id="PS51318">
    <property type="entry name" value="TAT"/>
    <property type="match status" value="1"/>
</dbReference>
<organism evidence="3 4">
    <name type="scientific">Neoaquamicrobium microcysteis</name>
    <dbReference type="NCBI Taxonomy" id="2682781"/>
    <lineage>
        <taxon>Bacteria</taxon>
        <taxon>Pseudomonadati</taxon>
        <taxon>Pseudomonadota</taxon>
        <taxon>Alphaproteobacteria</taxon>
        <taxon>Hyphomicrobiales</taxon>
        <taxon>Phyllobacteriaceae</taxon>
        <taxon>Neoaquamicrobium</taxon>
    </lineage>
</organism>
<accession>A0A5D4GV48</accession>
<proteinExistence type="predicted"/>
<gene>
    <name evidence="3" type="ORF">FY036_16035</name>
</gene>
<keyword evidence="1" id="KW-0732">Signal</keyword>
<dbReference type="InterPro" id="IPR006311">
    <property type="entry name" value="TAT_signal"/>
</dbReference>
<dbReference type="GO" id="GO:0030975">
    <property type="term" value="F:thiamine binding"/>
    <property type="evidence" value="ECO:0007669"/>
    <property type="project" value="TreeGrafter"/>
</dbReference>
<dbReference type="OrthoDB" id="9766989at2"/>
<dbReference type="GO" id="GO:0030288">
    <property type="term" value="C:outer membrane-bounded periplasmic space"/>
    <property type="evidence" value="ECO:0007669"/>
    <property type="project" value="TreeGrafter"/>
</dbReference>
<evidence type="ECO:0000313" key="4">
    <source>
        <dbReference type="Proteomes" id="UP000323258"/>
    </source>
</evidence>
<keyword evidence="2" id="KW-0574">Periplasm</keyword>
<keyword evidence="4" id="KW-1185">Reference proteome</keyword>
<dbReference type="InterPro" id="IPR019546">
    <property type="entry name" value="TAT_signal_bac_arc"/>
</dbReference>
<dbReference type="NCBIfam" id="TIGR01409">
    <property type="entry name" value="TAT_signal_seq"/>
    <property type="match status" value="1"/>
</dbReference>
<comment type="caution">
    <text evidence="3">The sequence shown here is derived from an EMBL/GenBank/DDBJ whole genome shotgun (WGS) entry which is preliminary data.</text>
</comment>